<evidence type="ECO:0000313" key="8">
    <source>
        <dbReference type="EMBL" id="MBC5762913.1"/>
    </source>
</evidence>
<dbReference type="PANTHER" id="PTHR43884:SF20">
    <property type="entry name" value="ACYL-COA DEHYDROGENASE FADE28"/>
    <property type="match status" value="1"/>
</dbReference>
<dbReference type="Proteomes" id="UP000596827">
    <property type="component" value="Unassembled WGS sequence"/>
</dbReference>
<comment type="cofactor">
    <cofactor evidence="1">
        <name>FAD</name>
        <dbReference type="ChEBI" id="CHEBI:57692"/>
    </cofactor>
</comment>
<dbReference type="Pfam" id="PF00441">
    <property type="entry name" value="Acyl-CoA_dh_1"/>
    <property type="match status" value="1"/>
</dbReference>
<reference evidence="8" key="1">
    <citation type="submission" date="2020-08" db="EMBL/GenBank/DDBJ databases">
        <title>Ramlibacter sp. GTP1 16S ribosomal RNA gene genome sequencing and assembly.</title>
        <authorList>
            <person name="Kang M."/>
        </authorList>
    </citation>
    <scope>NUCLEOTIDE SEQUENCE</scope>
    <source>
        <strain evidence="8">GTP1</strain>
    </source>
</reference>
<dbReference type="InterPro" id="IPR009100">
    <property type="entry name" value="AcylCoA_DH/oxidase_NM_dom_sf"/>
</dbReference>
<keyword evidence="3" id="KW-0285">Flavoprotein</keyword>
<dbReference type="Gene3D" id="1.10.540.10">
    <property type="entry name" value="Acyl-CoA dehydrogenase/oxidase, N-terminal domain"/>
    <property type="match status" value="1"/>
</dbReference>
<comment type="similarity">
    <text evidence="2">Belongs to the acyl-CoA dehydrogenase family.</text>
</comment>
<dbReference type="PANTHER" id="PTHR43884">
    <property type="entry name" value="ACYL-COA DEHYDROGENASE"/>
    <property type="match status" value="1"/>
</dbReference>
<keyword evidence="5" id="KW-0560">Oxidoreductase</keyword>
<name>A0A923M4T0_9BURK</name>
<dbReference type="GO" id="GO:0003995">
    <property type="term" value="F:acyl-CoA dehydrogenase activity"/>
    <property type="evidence" value="ECO:0007669"/>
    <property type="project" value="TreeGrafter"/>
</dbReference>
<dbReference type="InterPro" id="IPR037069">
    <property type="entry name" value="AcylCoA_DH/ox_N_sf"/>
</dbReference>
<evidence type="ECO:0000259" key="7">
    <source>
        <dbReference type="Pfam" id="PF02771"/>
    </source>
</evidence>
<feature type="domain" description="Acyl-CoA dehydrogenase/oxidase N-terminal" evidence="7">
    <location>
        <begin position="6"/>
        <end position="116"/>
    </location>
</feature>
<evidence type="ECO:0000256" key="5">
    <source>
        <dbReference type="ARBA" id="ARBA00023002"/>
    </source>
</evidence>
<feature type="domain" description="Acyl-CoA dehydrogenase/oxidase C-terminal" evidence="6">
    <location>
        <begin position="212"/>
        <end position="350"/>
    </location>
</feature>
<keyword evidence="4" id="KW-0274">FAD</keyword>
<dbReference type="EMBL" id="JACORU010000001">
    <property type="protein sequence ID" value="MBC5762913.1"/>
    <property type="molecule type" value="Genomic_DNA"/>
</dbReference>
<proteinExistence type="inferred from homology"/>
<gene>
    <name evidence="8" type="ORF">H8R02_00505</name>
</gene>
<accession>A0A923M4T0</accession>
<keyword evidence="9" id="KW-1185">Reference proteome</keyword>
<dbReference type="InterPro" id="IPR036250">
    <property type="entry name" value="AcylCo_DH-like_C"/>
</dbReference>
<protein>
    <submittedName>
        <fullName evidence="8">Acyl-CoA/acyl-ACP dehydrogenase</fullName>
    </submittedName>
</protein>
<dbReference type="RefSeq" id="WP_187079393.1">
    <property type="nucleotide sequence ID" value="NZ_JACORU010000001.1"/>
</dbReference>
<evidence type="ECO:0000259" key="6">
    <source>
        <dbReference type="Pfam" id="PF00441"/>
    </source>
</evidence>
<dbReference type="GO" id="GO:0050660">
    <property type="term" value="F:flavin adenine dinucleotide binding"/>
    <property type="evidence" value="ECO:0007669"/>
    <property type="project" value="InterPro"/>
</dbReference>
<dbReference type="Pfam" id="PF02771">
    <property type="entry name" value="Acyl-CoA_dh_N"/>
    <property type="match status" value="1"/>
</dbReference>
<organism evidence="8 9">
    <name type="scientific">Ramlibacter albus</name>
    <dbReference type="NCBI Taxonomy" id="2079448"/>
    <lineage>
        <taxon>Bacteria</taxon>
        <taxon>Pseudomonadati</taxon>
        <taxon>Pseudomonadota</taxon>
        <taxon>Betaproteobacteria</taxon>
        <taxon>Burkholderiales</taxon>
        <taxon>Comamonadaceae</taxon>
        <taxon>Ramlibacter</taxon>
    </lineage>
</organism>
<comment type="caution">
    <text evidence="8">The sequence shown here is derived from an EMBL/GenBank/DDBJ whole genome shotgun (WGS) entry which is preliminary data.</text>
</comment>
<evidence type="ECO:0000256" key="2">
    <source>
        <dbReference type="ARBA" id="ARBA00009347"/>
    </source>
</evidence>
<dbReference type="SUPFAM" id="SSF47203">
    <property type="entry name" value="Acyl-CoA dehydrogenase C-terminal domain-like"/>
    <property type="match status" value="1"/>
</dbReference>
<evidence type="ECO:0000256" key="4">
    <source>
        <dbReference type="ARBA" id="ARBA00022827"/>
    </source>
</evidence>
<evidence type="ECO:0000313" key="9">
    <source>
        <dbReference type="Proteomes" id="UP000596827"/>
    </source>
</evidence>
<dbReference type="InterPro" id="IPR013786">
    <property type="entry name" value="AcylCoA_DH/ox_N"/>
</dbReference>
<dbReference type="Gene3D" id="1.20.140.10">
    <property type="entry name" value="Butyryl-CoA Dehydrogenase, subunit A, domain 3"/>
    <property type="match status" value="1"/>
</dbReference>
<dbReference type="CDD" id="cd00567">
    <property type="entry name" value="ACAD"/>
    <property type="match status" value="1"/>
</dbReference>
<dbReference type="AlphaFoldDB" id="A0A923M4T0"/>
<dbReference type="InterPro" id="IPR009075">
    <property type="entry name" value="AcylCo_DH/oxidase_C"/>
</dbReference>
<evidence type="ECO:0000256" key="3">
    <source>
        <dbReference type="ARBA" id="ARBA00022630"/>
    </source>
</evidence>
<dbReference type="SUPFAM" id="SSF56645">
    <property type="entry name" value="Acyl-CoA dehydrogenase NM domain-like"/>
    <property type="match status" value="1"/>
</dbReference>
<sequence length="374" mass="40012">MDFGLSDDQRAFQDAFAQCLTDFSSTSTVRRILDGDAAAARALQSRLNEVGATGIVVPPEHGGLGLGVLDAAIVFEMLGRYVAPVDLTGSVLTSIALSRSGSESQKAVWLRKLVEGTASFGTALTHAISDREGGIVSSVAGRLNGRSFMAACPPDSTHLLVPDSLGALWIVTRDSPGLRERQLVTVDRTRGFCTLEMEDVVAERLAHSGGGELLSELIAIARVLISADALGASQRMLEMAVAYAHDRKQFGVPIGSFQAVKHLCAEMAAEIEPCHALLWFASHSLDQRLPDAVVSACHAKARIADVSQFVARAATEVHGGIGFTDELGLHWWFKRIAVDRQLGGGPELIRAEAAWRQGWTDGPRHALALSEGRR</sequence>
<evidence type="ECO:0000256" key="1">
    <source>
        <dbReference type="ARBA" id="ARBA00001974"/>
    </source>
</evidence>